<dbReference type="InterPro" id="IPR007804">
    <property type="entry name" value="GvpG"/>
</dbReference>
<accession>A0ABU2LJR6</accession>
<gene>
    <name evidence="1" type="ORF">RNC47_05665</name>
</gene>
<keyword evidence="2" id="KW-1185">Reference proteome</keyword>
<evidence type="ECO:0000313" key="2">
    <source>
        <dbReference type="Proteomes" id="UP001183420"/>
    </source>
</evidence>
<reference evidence="2" key="1">
    <citation type="submission" date="2023-07" db="EMBL/GenBank/DDBJ databases">
        <title>30 novel species of actinomycetes from the DSMZ collection.</title>
        <authorList>
            <person name="Nouioui I."/>
        </authorList>
    </citation>
    <scope>NUCLEOTIDE SEQUENCE [LARGE SCALE GENOMIC DNA]</scope>
    <source>
        <strain evidence="2">DSM 44918</strain>
    </source>
</reference>
<evidence type="ECO:0000313" key="1">
    <source>
        <dbReference type="EMBL" id="MDT0317831.1"/>
    </source>
</evidence>
<dbReference type="Proteomes" id="UP001183420">
    <property type="component" value="Unassembled WGS sequence"/>
</dbReference>
<protein>
    <submittedName>
        <fullName evidence="1">Gas vesicle protein GvpG</fullName>
    </submittedName>
</protein>
<organism evidence="1 2">
    <name type="scientific">Streptomyces millisiae</name>
    <dbReference type="NCBI Taxonomy" id="3075542"/>
    <lineage>
        <taxon>Bacteria</taxon>
        <taxon>Bacillati</taxon>
        <taxon>Actinomycetota</taxon>
        <taxon>Actinomycetes</taxon>
        <taxon>Kitasatosporales</taxon>
        <taxon>Streptomycetaceae</taxon>
        <taxon>Streptomyces</taxon>
    </lineage>
</organism>
<name>A0ABU2LJR6_9ACTN</name>
<sequence>MGLLRELLLLPIAPARGAGWVVEQVVREAERRYYDPAVIQHELAELEERLVGGEIDLSEFERREEELLDRLDHAPPTGGRP</sequence>
<dbReference type="Pfam" id="PF05120">
    <property type="entry name" value="GvpG"/>
    <property type="match status" value="1"/>
</dbReference>
<dbReference type="EMBL" id="JAVREM010000003">
    <property type="protein sequence ID" value="MDT0317831.1"/>
    <property type="molecule type" value="Genomic_DNA"/>
</dbReference>
<proteinExistence type="predicted"/>
<comment type="caution">
    <text evidence="1">The sequence shown here is derived from an EMBL/GenBank/DDBJ whole genome shotgun (WGS) entry which is preliminary data.</text>
</comment>